<keyword evidence="2" id="KW-1185">Reference proteome</keyword>
<name>A0A077ZCG2_TRITR</name>
<dbReference type="EMBL" id="HG806135">
    <property type="protein sequence ID" value="CDW57208.1"/>
    <property type="molecule type" value="Genomic_DNA"/>
</dbReference>
<proteinExistence type="predicted"/>
<sequence length="130" mass="14385">MAIPTRPQHSVIVGLPKNPGRKDIELLPFRIAIADDRVKKSYAEVIPTAIMFLPNTYHNVFSKTLSLPISDYSGRRLSSVQEANGPPLDLSLMDEHAAFALELIKCNLEIEPPQVGQTKRGNRRSCFGSA</sequence>
<gene>
    <name evidence="1" type="ORF">TTRE_0000549901</name>
</gene>
<organism evidence="1 2">
    <name type="scientific">Trichuris trichiura</name>
    <name type="common">Whipworm</name>
    <name type="synonym">Trichocephalus trichiurus</name>
    <dbReference type="NCBI Taxonomy" id="36087"/>
    <lineage>
        <taxon>Eukaryota</taxon>
        <taxon>Metazoa</taxon>
        <taxon>Ecdysozoa</taxon>
        <taxon>Nematoda</taxon>
        <taxon>Enoplea</taxon>
        <taxon>Dorylaimia</taxon>
        <taxon>Trichinellida</taxon>
        <taxon>Trichuridae</taxon>
        <taxon>Trichuris</taxon>
    </lineage>
</organism>
<evidence type="ECO:0000313" key="2">
    <source>
        <dbReference type="Proteomes" id="UP000030665"/>
    </source>
</evidence>
<reference evidence="1" key="1">
    <citation type="submission" date="2014-01" db="EMBL/GenBank/DDBJ databases">
        <authorList>
            <person name="Aslett M."/>
        </authorList>
    </citation>
    <scope>NUCLEOTIDE SEQUENCE</scope>
</reference>
<dbReference type="AlphaFoldDB" id="A0A077ZCG2"/>
<reference evidence="1" key="2">
    <citation type="submission" date="2014-03" db="EMBL/GenBank/DDBJ databases">
        <title>The whipworm genome and dual-species transcriptomics of an intimate host-pathogen interaction.</title>
        <authorList>
            <person name="Foth B.J."/>
            <person name="Tsai I.J."/>
            <person name="Reid A.J."/>
            <person name="Bancroft A.J."/>
            <person name="Nichol S."/>
            <person name="Tracey A."/>
            <person name="Holroyd N."/>
            <person name="Cotton J.A."/>
            <person name="Stanley E.J."/>
            <person name="Zarowiecki M."/>
            <person name="Liu J.Z."/>
            <person name="Huckvale T."/>
            <person name="Cooper P.J."/>
            <person name="Grencis R.K."/>
            <person name="Berriman M."/>
        </authorList>
    </citation>
    <scope>NUCLEOTIDE SEQUENCE [LARGE SCALE GENOMIC DNA]</scope>
</reference>
<protein>
    <submittedName>
        <fullName evidence="1">Uncharacterized protein</fullName>
    </submittedName>
</protein>
<dbReference type="Proteomes" id="UP000030665">
    <property type="component" value="Unassembled WGS sequence"/>
</dbReference>
<accession>A0A077ZCG2</accession>
<evidence type="ECO:0000313" key="1">
    <source>
        <dbReference type="EMBL" id="CDW57208.1"/>
    </source>
</evidence>